<keyword evidence="9" id="KW-0067">ATP-binding</keyword>
<dbReference type="GO" id="GO:0005886">
    <property type="term" value="C:plasma membrane"/>
    <property type="evidence" value="ECO:0007669"/>
    <property type="project" value="TreeGrafter"/>
</dbReference>
<evidence type="ECO:0000256" key="6">
    <source>
        <dbReference type="ARBA" id="ARBA00022692"/>
    </source>
</evidence>
<dbReference type="SMART" id="SM00388">
    <property type="entry name" value="HisKA"/>
    <property type="match status" value="1"/>
</dbReference>
<evidence type="ECO:0000256" key="5">
    <source>
        <dbReference type="ARBA" id="ARBA00022679"/>
    </source>
</evidence>
<dbReference type="AlphaFoldDB" id="A0A437RCQ7"/>
<dbReference type="InterPro" id="IPR003594">
    <property type="entry name" value="HATPase_dom"/>
</dbReference>
<evidence type="ECO:0000313" key="15">
    <source>
        <dbReference type="EMBL" id="RVU44513.1"/>
    </source>
</evidence>
<dbReference type="InterPro" id="IPR004358">
    <property type="entry name" value="Sig_transdc_His_kin-like_C"/>
</dbReference>
<evidence type="ECO:0000256" key="7">
    <source>
        <dbReference type="ARBA" id="ARBA00022741"/>
    </source>
</evidence>
<dbReference type="Proteomes" id="UP000285575">
    <property type="component" value="Unassembled WGS sequence"/>
</dbReference>
<evidence type="ECO:0000256" key="4">
    <source>
        <dbReference type="ARBA" id="ARBA00022553"/>
    </source>
</evidence>
<dbReference type="InterPro" id="IPR003661">
    <property type="entry name" value="HisK_dim/P_dom"/>
</dbReference>
<dbReference type="OrthoDB" id="9806130at2"/>
<evidence type="ECO:0000256" key="2">
    <source>
        <dbReference type="ARBA" id="ARBA00004141"/>
    </source>
</evidence>
<dbReference type="InterPro" id="IPR005467">
    <property type="entry name" value="His_kinase_dom"/>
</dbReference>
<name>A0A437RCQ7_9BURK</name>
<dbReference type="InterPro" id="IPR036890">
    <property type="entry name" value="HATPase_C_sf"/>
</dbReference>
<evidence type="ECO:0000256" key="11">
    <source>
        <dbReference type="ARBA" id="ARBA00023012"/>
    </source>
</evidence>
<reference evidence="15 16" key="1">
    <citation type="submission" date="2019-01" db="EMBL/GenBank/DDBJ databases">
        <authorList>
            <person name="Chen W.-M."/>
        </authorList>
    </citation>
    <scope>NUCLEOTIDE SEQUENCE [LARGE SCALE GENOMIC DNA]</scope>
    <source>
        <strain evidence="15 16">KYPY4</strain>
    </source>
</reference>
<keyword evidence="16" id="KW-1185">Reference proteome</keyword>
<dbReference type="Gene3D" id="1.20.120.620">
    <property type="entry name" value="Backbone structure of the membrane domain of e. Coli histidine kinase receptor kdpd"/>
    <property type="match status" value="1"/>
</dbReference>
<dbReference type="SUPFAM" id="SSF55874">
    <property type="entry name" value="ATPase domain of HSP90 chaperone/DNA topoisomerase II/histidine kinase"/>
    <property type="match status" value="1"/>
</dbReference>
<comment type="subcellular location">
    <subcellularLocation>
        <location evidence="2">Membrane</location>
        <topology evidence="2">Multi-pass membrane protein</topology>
    </subcellularLocation>
</comment>
<feature type="domain" description="Histidine kinase" evidence="14">
    <location>
        <begin position="301"/>
        <end position="537"/>
    </location>
</feature>
<dbReference type="EMBL" id="SACR01000005">
    <property type="protein sequence ID" value="RVU44513.1"/>
    <property type="molecule type" value="Genomic_DNA"/>
</dbReference>
<evidence type="ECO:0000313" key="16">
    <source>
        <dbReference type="Proteomes" id="UP000285575"/>
    </source>
</evidence>
<organism evidence="15 16">
    <name type="scientific">Rubrivivax rivuli</name>
    <dbReference type="NCBI Taxonomy" id="1862385"/>
    <lineage>
        <taxon>Bacteria</taxon>
        <taxon>Pseudomonadati</taxon>
        <taxon>Pseudomonadota</taxon>
        <taxon>Betaproteobacteria</taxon>
        <taxon>Burkholderiales</taxon>
        <taxon>Sphaerotilaceae</taxon>
        <taxon>Rubrivivax</taxon>
    </lineage>
</organism>
<keyword evidence="8" id="KW-0418">Kinase</keyword>
<keyword evidence="12 13" id="KW-0472">Membrane</keyword>
<dbReference type="Gene3D" id="1.10.287.130">
    <property type="match status" value="1"/>
</dbReference>
<keyword evidence="7" id="KW-0547">Nucleotide-binding</keyword>
<feature type="transmembrane region" description="Helical" evidence="13">
    <location>
        <begin position="15"/>
        <end position="32"/>
    </location>
</feature>
<dbReference type="EC" id="2.7.13.3" evidence="3"/>
<sequence length="553" mass="58424">MARLTAPVRPEAHRLWPGLLVWVLAAALMVALDGQAELAQLALVPVLAAAVAALWLPLWLALAAALLAVVGFNVGFVPPRGSFDVDLRAHWLLLLTLGVVSTVVTLLMDRQRRLATAERAHAQRAQDLLQLGERLRDADDPLQAAPALRELLGRLSPAHAADASHTAGEALTALLLAAPGSAGPQDGSLLGEADADERTGLWLCLSRGQAMGPGSGKHEEQPAWYLPLRGRGGHAPAGSLGAALLRQPPQPPEEAATARAHAQALCDQFGLALARARAHAAATAAAEEAQAQQLRNTLLAGISHDYRTPLATVLGAASSLQAQDERLSPAQRQRLAARIVDEVGHLTRLTNNTLQLARLGPPGPPGRTLPADWQAWESVEELAGSVVQRLRQQHPSLVLKLRVEPGLPLLRCSAELLVQLLDNLVFNALTHGRNSEGVAEVELRVHREAATAAEPELVLAVRDRGPGVPPAERERIFQAFERGTGPEAPAADAPSRRGAGVGLALCRAIAQAHGGTLRYRARAHGGASFECVLPLPPAPRWPPAPPTPDEAAP</sequence>
<dbReference type="CDD" id="cd00082">
    <property type="entry name" value="HisKA"/>
    <property type="match status" value="1"/>
</dbReference>
<comment type="caution">
    <text evidence="15">The sequence shown here is derived from an EMBL/GenBank/DDBJ whole genome shotgun (WGS) entry which is preliminary data.</text>
</comment>
<proteinExistence type="predicted"/>
<dbReference type="GO" id="GO:0000155">
    <property type="term" value="F:phosphorelay sensor kinase activity"/>
    <property type="evidence" value="ECO:0007669"/>
    <property type="project" value="InterPro"/>
</dbReference>
<dbReference type="PROSITE" id="PS50109">
    <property type="entry name" value="HIS_KIN"/>
    <property type="match status" value="1"/>
</dbReference>
<evidence type="ECO:0000256" key="9">
    <source>
        <dbReference type="ARBA" id="ARBA00022840"/>
    </source>
</evidence>
<dbReference type="InterPro" id="IPR025201">
    <property type="entry name" value="KdpD_TM"/>
</dbReference>
<accession>A0A437RCQ7</accession>
<dbReference type="PANTHER" id="PTHR45569">
    <property type="entry name" value="SENSOR PROTEIN KDPD"/>
    <property type="match status" value="1"/>
</dbReference>
<keyword evidence="11" id="KW-0902">Two-component regulatory system</keyword>
<dbReference type="Pfam" id="PF00512">
    <property type="entry name" value="HisKA"/>
    <property type="match status" value="1"/>
</dbReference>
<dbReference type="Pfam" id="PF13493">
    <property type="entry name" value="DUF4118"/>
    <property type="match status" value="1"/>
</dbReference>
<dbReference type="InterPro" id="IPR038318">
    <property type="entry name" value="KdpD_sf"/>
</dbReference>
<evidence type="ECO:0000256" key="10">
    <source>
        <dbReference type="ARBA" id="ARBA00022989"/>
    </source>
</evidence>
<evidence type="ECO:0000256" key="1">
    <source>
        <dbReference type="ARBA" id="ARBA00000085"/>
    </source>
</evidence>
<keyword evidence="4" id="KW-0597">Phosphoprotein</keyword>
<dbReference type="PANTHER" id="PTHR45569:SF1">
    <property type="entry name" value="SENSOR PROTEIN KDPD"/>
    <property type="match status" value="1"/>
</dbReference>
<dbReference type="SMART" id="SM00387">
    <property type="entry name" value="HATPase_c"/>
    <property type="match status" value="1"/>
</dbReference>
<keyword evidence="10 13" id="KW-1133">Transmembrane helix</keyword>
<evidence type="ECO:0000256" key="8">
    <source>
        <dbReference type="ARBA" id="ARBA00022777"/>
    </source>
</evidence>
<keyword evidence="6 13" id="KW-0812">Transmembrane</keyword>
<feature type="transmembrane region" description="Helical" evidence="13">
    <location>
        <begin position="89"/>
        <end position="108"/>
    </location>
</feature>
<evidence type="ECO:0000256" key="3">
    <source>
        <dbReference type="ARBA" id="ARBA00012438"/>
    </source>
</evidence>
<protein>
    <recommendedName>
        <fullName evidence="3">histidine kinase</fullName>
        <ecNumber evidence="3">2.7.13.3</ecNumber>
    </recommendedName>
</protein>
<dbReference type="GO" id="GO:0005524">
    <property type="term" value="F:ATP binding"/>
    <property type="evidence" value="ECO:0007669"/>
    <property type="project" value="UniProtKB-KW"/>
</dbReference>
<evidence type="ECO:0000256" key="12">
    <source>
        <dbReference type="ARBA" id="ARBA00023136"/>
    </source>
</evidence>
<dbReference type="InterPro" id="IPR036097">
    <property type="entry name" value="HisK_dim/P_sf"/>
</dbReference>
<dbReference type="RefSeq" id="WP_128230058.1">
    <property type="nucleotide sequence ID" value="NZ_SACR01000005.1"/>
</dbReference>
<dbReference type="InterPro" id="IPR052023">
    <property type="entry name" value="Histidine_kinase_KdpD"/>
</dbReference>
<comment type="catalytic activity">
    <reaction evidence="1">
        <text>ATP + protein L-histidine = ADP + protein N-phospho-L-histidine.</text>
        <dbReference type="EC" id="2.7.13.3"/>
    </reaction>
</comment>
<dbReference type="PRINTS" id="PR00344">
    <property type="entry name" value="BCTRLSENSOR"/>
</dbReference>
<evidence type="ECO:0000259" key="14">
    <source>
        <dbReference type="PROSITE" id="PS50109"/>
    </source>
</evidence>
<dbReference type="Gene3D" id="3.30.565.10">
    <property type="entry name" value="Histidine kinase-like ATPase, C-terminal domain"/>
    <property type="match status" value="1"/>
</dbReference>
<feature type="transmembrane region" description="Helical" evidence="13">
    <location>
        <begin position="44"/>
        <end position="69"/>
    </location>
</feature>
<dbReference type="Pfam" id="PF02518">
    <property type="entry name" value="HATPase_c"/>
    <property type="match status" value="1"/>
</dbReference>
<evidence type="ECO:0000256" key="13">
    <source>
        <dbReference type="SAM" id="Phobius"/>
    </source>
</evidence>
<keyword evidence="5" id="KW-0808">Transferase</keyword>
<dbReference type="SUPFAM" id="SSF47384">
    <property type="entry name" value="Homodimeric domain of signal transducing histidine kinase"/>
    <property type="match status" value="1"/>
</dbReference>
<gene>
    <name evidence="15" type="ORF">EOE66_17780</name>
</gene>